<keyword evidence="2" id="KW-1185">Reference proteome</keyword>
<comment type="caution">
    <text evidence="1">The sequence shown here is derived from an EMBL/GenBank/DDBJ whole genome shotgun (WGS) entry which is preliminary data.</text>
</comment>
<proteinExistence type="predicted"/>
<dbReference type="InterPro" id="IPR007362">
    <property type="entry name" value="DUF429"/>
</dbReference>
<dbReference type="AlphaFoldDB" id="A0AA41QFJ0"/>
<organism evidence="1 2">
    <name type="scientific">Antribacter soli</name>
    <dbReference type="NCBI Taxonomy" id="2910976"/>
    <lineage>
        <taxon>Bacteria</taxon>
        <taxon>Bacillati</taxon>
        <taxon>Actinomycetota</taxon>
        <taxon>Actinomycetes</taxon>
        <taxon>Micrococcales</taxon>
        <taxon>Promicromonosporaceae</taxon>
        <taxon>Antribacter</taxon>
    </lineage>
</organism>
<accession>A0AA41QFJ0</accession>
<gene>
    <name evidence="1" type="ORF">L1785_09235</name>
</gene>
<evidence type="ECO:0000313" key="1">
    <source>
        <dbReference type="EMBL" id="MCF4121164.1"/>
    </source>
</evidence>
<evidence type="ECO:0000313" key="2">
    <source>
        <dbReference type="Proteomes" id="UP001165405"/>
    </source>
</evidence>
<dbReference type="RefSeq" id="WP_236088965.1">
    <property type="nucleotide sequence ID" value="NZ_JAKGSG010000026.1"/>
</dbReference>
<reference evidence="1" key="1">
    <citation type="submission" date="2022-01" db="EMBL/GenBank/DDBJ databases">
        <title>Antribacter sp. nov., isolated from Guizhou of China.</title>
        <authorList>
            <person name="Chengliang C."/>
            <person name="Ya Z."/>
        </authorList>
    </citation>
    <scope>NUCLEOTIDE SEQUENCE</scope>
    <source>
        <strain evidence="1">KLBMP 9083</strain>
    </source>
</reference>
<dbReference type="EMBL" id="JAKGSG010000026">
    <property type="protein sequence ID" value="MCF4121164.1"/>
    <property type="molecule type" value="Genomic_DNA"/>
</dbReference>
<dbReference type="Pfam" id="PF04250">
    <property type="entry name" value="DUF429"/>
    <property type="match status" value="1"/>
</dbReference>
<protein>
    <submittedName>
        <fullName evidence="1">DUF429 domain-containing protein</fullName>
    </submittedName>
</protein>
<dbReference type="Proteomes" id="UP001165405">
    <property type="component" value="Unassembled WGS sequence"/>
</dbReference>
<name>A0AA41QFJ0_9MICO</name>
<sequence length="224" mass="23544">MVRVMGVDAAGPRWVGVTSDQRVYADHSIEELMALADADGVLDVVAIDIPIGLPDAGRRLADVLAGSAVGPLRASVFTTPPRSVLQAESYAEAIELSQHSSGKGVSRQSWALGPKILEVDDVVHRSTRTIVEFHPEVSFATLAGRPLTTRKKTWAGQEERRALLAGAGIVVPADVGRAGLLVGPDDVLDAAVGSWSAQRYADGVSVSFPPEPEQLDGIAVAIHA</sequence>